<dbReference type="InterPro" id="IPR037069">
    <property type="entry name" value="AcylCoA_DH/ox_N_sf"/>
</dbReference>
<dbReference type="AlphaFoldDB" id="A0A699ZTD9"/>
<dbReference type="InterPro" id="IPR029320">
    <property type="entry name" value="Acyl-CoA_ox_N"/>
</dbReference>
<accession>A0A699ZTD9</accession>
<dbReference type="Proteomes" id="UP000485058">
    <property type="component" value="Unassembled WGS sequence"/>
</dbReference>
<dbReference type="InterPro" id="IPR009100">
    <property type="entry name" value="AcylCoA_DH/oxidase_NM_dom_sf"/>
</dbReference>
<reference evidence="2 3" key="1">
    <citation type="submission" date="2020-02" db="EMBL/GenBank/DDBJ databases">
        <title>Draft genome sequence of Haematococcus lacustris strain NIES-144.</title>
        <authorList>
            <person name="Morimoto D."/>
            <person name="Nakagawa S."/>
            <person name="Yoshida T."/>
            <person name="Sawayama S."/>
        </authorList>
    </citation>
    <scope>NUCLEOTIDE SEQUENCE [LARGE SCALE GENOMIC DNA]</scope>
    <source>
        <strain evidence="2 3">NIES-144</strain>
    </source>
</reference>
<proteinExistence type="predicted"/>
<keyword evidence="3" id="KW-1185">Reference proteome</keyword>
<gene>
    <name evidence="2" type="ORF">HaLaN_23615</name>
</gene>
<dbReference type="Pfam" id="PF14749">
    <property type="entry name" value="Acyl-CoA_ox_N"/>
    <property type="match status" value="1"/>
</dbReference>
<organism evidence="2 3">
    <name type="scientific">Haematococcus lacustris</name>
    <name type="common">Green alga</name>
    <name type="synonym">Haematococcus pluvialis</name>
    <dbReference type="NCBI Taxonomy" id="44745"/>
    <lineage>
        <taxon>Eukaryota</taxon>
        <taxon>Viridiplantae</taxon>
        <taxon>Chlorophyta</taxon>
        <taxon>core chlorophytes</taxon>
        <taxon>Chlorophyceae</taxon>
        <taxon>CS clade</taxon>
        <taxon>Chlamydomonadales</taxon>
        <taxon>Haematococcaceae</taxon>
        <taxon>Haematococcus</taxon>
    </lineage>
</organism>
<dbReference type="GO" id="GO:0050660">
    <property type="term" value="F:flavin adenine dinucleotide binding"/>
    <property type="evidence" value="ECO:0007669"/>
    <property type="project" value="InterPro"/>
</dbReference>
<feature type="domain" description="Acyl-coenzyme A oxidase N-terminal" evidence="1">
    <location>
        <begin position="11"/>
        <end position="57"/>
    </location>
</feature>
<sequence>MQSEGLGLEEGAQLRTLVDFPGGLELHIGMFIPSIRSQGTPEQQAHWLPLCVNLSIIGTYAQ</sequence>
<evidence type="ECO:0000313" key="2">
    <source>
        <dbReference type="EMBL" id="GFH25621.1"/>
    </source>
</evidence>
<dbReference type="GO" id="GO:0016627">
    <property type="term" value="F:oxidoreductase activity, acting on the CH-CH group of donors"/>
    <property type="evidence" value="ECO:0007669"/>
    <property type="project" value="InterPro"/>
</dbReference>
<comment type="caution">
    <text evidence="2">The sequence shown here is derived from an EMBL/GenBank/DDBJ whole genome shotgun (WGS) entry which is preliminary data.</text>
</comment>
<protein>
    <submittedName>
        <fullName evidence="2">Acyl-coenzyme A oxidase</fullName>
    </submittedName>
</protein>
<evidence type="ECO:0000313" key="3">
    <source>
        <dbReference type="Proteomes" id="UP000485058"/>
    </source>
</evidence>
<feature type="non-terminal residue" evidence="2">
    <location>
        <position position="1"/>
    </location>
</feature>
<feature type="non-terminal residue" evidence="2">
    <location>
        <position position="62"/>
    </location>
</feature>
<dbReference type="SUPFAM" id="SSF56645">
    <property type="entry name" value="Acyl-CoA dehydrogenase NM domain-like"/>
    <property type="match status" value="1"/>
</dbReference>
<evidence type="ECO:0000259" key="1">
    <source>
        <dbReference type="Pfam" id="PF14749"/>
    </source>
</evidence>
<name>A0A699ZTD9_HAELA</name>
<dbReference type="Gene3D" id="1.10.540.10">
    <property type="entry name" value="Acyl-CoA dehydrogenase/oxidase, N-terminal domain"/>
    <property type="match status" value="1"/>
</dbReference>
<dbReference type="EMBL" id="BLLF01002867">
    <property type="protein sequence ID" value="GFH25621.1"/>
    <property type="molecule type" value="Genomic_DNA"/>
</dbReference>